<evidence type="ECO:0000256" key="5">
    <source>
        <dbReference type="ARBA" id="ARBA00022856"/>
    </source>
</evidence>
<feature type="transmembrane region" description="Helical" evidence="10">
    <location>
        <begin position="690"/>
        <end position="711"/>
    </location>
</feature>
<feature type="transmembrane region" description="Helical" evidence="10">
    <location>
        <begin position="717"/>
        <end position="740"/>
    </location>
</feature>
<evidence type="ECO:0000256" key="9">
    <source>
        <dbReference type="SAM" id="MobiDB-lite"/>
    </source>
</evidence>
<evidence type="ECO:0000256" key="10">
    <source>
        <dbReference type="SAM" id="Phobius"/>
    </source>
</evidence>
<dbReference type="EMBL" id="JBBBZM010000085">
    <property type="protein sequence ID" value="KAL0634758.1"/>
    <property type="molecule type" value="Genomic_DNA"/>
</dbReference>
<keyword evidence="8 10" id="KW-0472">Membrane</keyword>
<feature type="transmembrane region" description="Helical" evidence="10">
    <location>
        <begin position="923"/>
        <end position="939"/>
    </location>
</feature>
<proteinExistence type="inferred from homology"/>
<keyword evidence="12" id="KW-1185">Reference proteome</keyword>
<comment type="caution">
    <text evidence="11">The sequence shown here is derived from an EMBL/GenBank/DDBJ whole genome shotgun (WGS) entry which is preliminary data.</text>
</comment>
<feature type="region of interest" description="Disordered" evidence="9">
    <location>
        <begin position="134"/>
        <end position="243"/>
    </location>
</feature>
<evidence type="ECO:0000256" key="6">
    <source>
        <dbReference type="ARBA" id="ARBA00022927"/>
    </source>
</evidence>
<organism evidence="11 12">
    <name type="scientific">Discina gigas</name>
    <dbReference type="NCBI Taxonomy" id="1032678"/>
    <lineage>
        <taxon>Eukaryota</taxon>
        <taxon>Fungi</taxon>
        <taxon>Dikarya</taxon>
        <taxon>Ascomycota</taxon>
        <taxon>Pezizomycotina</taxon>
        <taxon>Pezizomycetes</taxon>
        <taxon>Pezizales</taxon>
        <taxon>Discinaceae</taxon>
        <taxon>Discina</taxon>
    </lineage>
</organism>
<feature type="compositionally biased region" description="Acidic residues" evidence="9">
    <location>
        <begin position="215"/>
        <end position="234"/>
    </location>
</feature>
<feature type="compositionally biased region" description="Polar residues" evidence="9">
    <location>
        <begin position="50"/>
        <end position="61"/>
    </location>
</feature>
<comment type="subcellular location">
    <subcellularLocation>
        <location evidence="1">Membrane</location>
        <topology evidence="1">Multi-pass membrane protein</topology>
    </subcellularLocation>
</comment>
<feature type="compositionally biased region" description="Pro residues" evidence="9">
    <location>
        <begin position="37"/>
        <end position="46"/>
    </location>
</feature>
<keyword evidence="6" id="KW-0653">Protein transport</keyword>
<dbReference type="Pfam" id="PF03169">
    <property type="entry name" value="OPT"/>
    <property type="match status" value="1"/>
</dbReference>
<name>A0ABR3GFW5_9PEZI</name>
<feature type="compositionally biased region" description="Low complexity" evidence="9">
    <location>
        <begin position="637"/>
        <end position="649"/>
    </location>
</feature>
<dbReference type="NCBIfam" id="TIGR00727">
    <property type="entry name" value="ISP4_OPT"/>
    <property type="match status" value="1"/>
</dbReference>
<feature type="transmembrane region" description="Helical" evidence="10">
    <location>
        <begin position="799"/>
        <end position="823"/>
    </location>
</feature>
<feature type="transmembrane region" description="Helical" evidence="10">
    <location>
        <begin position="506"/>
        <end position="530"/>
    </location>
</feature>
<feature type="compositionally biased region" description="Acidic residues" evidence="9">
    <location>
        <begin position="139"/>
        <end position="155"/>
    </location>
</feature>
<feature type="region of interest" description="Disordered" evidence="9">
    <location>
        <begin position="1"/>
        <end position="62"/>
    </location>
</feature>
<dbReference type="PANTHER" id="PTHR22601">
    <property type="entry name" value="ISP4 LIKE PROTEIN"/>
    <property type="match status" value="1"/>
</dbReference>
<evidence type="ECO:0000256" key="8">
    <source>
        <dbReference type="ARBA" id="ARBA00023136"/>
    </source>
</evidence>
<reference evidence="11 12" key="1">
    <citation type="submission" date="2024-02" db="EMBL/GenBank/DDBJ databases">
        <title>Discinaceae phylogenomics.</title>
        <authorList>
            <person name="Dirks A.C."/>
            <person name="James T.Y."/>
        </authorList>
    </citation>
    <scope>NUCLEOTIDE SEQUENCE [LARGE SCALE GENOMIC DNA]</scope>
    <source>
        <strain evidence="11 12">ACD0624</strain>
    </source>
</reference>
<evidence type="ECO:0000256" key="4">
    <source>
        <dbReference type="ARBA" id="ARBA00022692"/>
    </source>
</evidence>
<dbReference type="InterPro" id="IPR004813">
    <property type="entry name" value="OPT"/>
</dbReference>
<evidence type="ECO:0000313" key="11">
    <source>
        <dbReference type="EMBL" id="KAL0634758.1"/>
    </source>
</evidence>
<keyword evidence="7 10" id="KW-1133">Transmembrane helix</keyword>
<protein>
    <recommendedName>
        <fullName evidence="13">Sexual differentiation process protein isp4</fullName>
    </recommendedName>
</protein>
<evidence type="ECO:0000256" key="2">
    <source>
        <dbReference type="ARBA" id="ARBA00008807"/>
    </source>
</evidence>
<feature type="compositionally biased region" description="Acidic residues" evidence="9">
    <location>
        <begin position="1"/>
        <end position="11"/>
    </location>
</feature>
<feature type="compositionally biased region" description="Basic residues" evidence="9">
    <location>
        <begin position="650"/>
        <end position="661"/>
    </location>
</feature>
<dbReference type="InterPro" id="IPR004648">
    <property type="entry name" value="Oligpept_transpt"/>
</dbReference>
<gene>
    <name evidence="11" type="ORF">Q9L58_006275</name>
</gene>
<evidence type="ECO:0000256" key="3">
    <source>
        <dbReference type="ARBA" id="ARBA00022448"/>
    </source>
</evidence>
<feature type="transmembrane region" description="Helical" evidence="10">
    <location>
        <begin position="473"/>
        <end position="494"/>
    </location>
</feature>
<feature type="transmembrane region" description="Helical" evidence="10">
    <location>
        <begin position="951"/>
        <end position="975"/>
    </location>
</feature>
<feature type="transmembrane region" description="Helical" evidence="10">
    <location>
        <begin position="436"/>
        <end position="461"/>
    </location>
</feature>
<dbReference type="NCBIfam" id="TIGR00728">
    <property type="entry name" value="OPT_sfam"/>
    <property type="match status" value="2"/>
</dbReference>
<keyword evidence="4 10" id="KW-0812">Transmembrane</keyword>
<keyword evidence="3" id="KW-0813">Transport</keyword>
<evidence type="ECO:0000313" key="12">
    <source>
        <dbReference type="Proteomes" id="UP001447188"/>
    </source>
</evidence>
<feature type="compositionally biased region" description="Basic and acidic residues" evidence="9">
    <location>
        <begin position="156"/>
        <end position="170"/>
    </location>
</feature>
<sequence>MQTDPPPEDVELQPFQAPPVRSLAGSAATPGTFPLPVSHPPSPPATTPTEQSITCTPQPERTGTPLIDGAVSALRHLDVVRNPASLHVSALLNTVMKSTHFPLLRSSPAVGTGSYGALPSPGAGDISSYAASLLSTSATEEEEDDEDEDDEEEQDGDHGEEERAGEEHHGTSTRGVDGGLAPPSMRARGKRRAMGMGVPVPNSTGTRDKGREATAEYDGEEDQDDEDEDEDDPVDNSPYPEVRASVPATDDLTLSINTPRMWTLSILFSLLGSSTNLFFSLRYPSISITPVIALLLAHPLGKLWDQVFPEFDDIPSTEKGNWTKLKRWLGQGRWNRKEHSCVYISSNVSFGFAFATDVIVEQTHFYNQDPGIVYQILLTLSTQILGYTFAGLTRQWLVYPGSMIWPGTLMSTAMFTTLHGEENKVANGWRISRWKFFMAVFAGGFLWYFIPGLLMPALSYFSVITWFAPKNVVVANLFGVSSGLGLFPMTFDWAQISYIGSPLMTPFWAAANVIAGLVVVMWILAPLLYYSNAMYSGYMPILSSSVFDDTGMPYNVSRILTPDYRFDEAAYKGYSRVFMPITYVLSYGLQFAALTALVTHTVCWHGKDIWRQWGRVRKEYSASRNTSSSATPAIVYTPLPSSSSTPSTPGRKKRRHQRRRSSLSERSYEDLADREDVHMRLMRRYEEAPASWYLGTFVVMIAVGIFVVEYYPVYLPWYGLLLALAVCGVFFVPIGIVMAITNQQSSLFLICQLICGSLFPGRPVANMVFVTYGYITSTQGLKFASDLKLGHYMKIPPRLLFSVQMVATLVSSLTQIGVLNWMFVHIPGICTPEALNGFTCPIARVHFNGSILWGVVGPTRFFGRDELYRPLIWAFAFGAVAPLVIWTTWKKTGGRHGPAAWLRRVSLPVVFGSLSWIPPATGLNFSAWAIVCFVFNHILRRRAGEWWGKYTMTLSAALDASLAFGLVVVFFGFVYPGWMDGFSWWGTEVFKQGCDWKACSWLDPKSEEGGRFGPGTW</sequence>
<feature type="region of interest" description="Disordered" evidence="9">
    <location>
        <begin position="632"/>
        <end position="667"/>
    </location>
</feature>
<accession>A0ABR3GFW5</accession>
<dbReference type="Proteomes" id="UP001447188">
    <property type="component" value="Unassembled WGS sequence"/>
</dbReference>
<keyword evidence="5" id="KW-0571">Peptide transport</keyword>
<evidence type="ECO:0000256" key="1">
    <source>
        <dbReference type="ARBA" id="ARBA00004141"/>
    </source>
</evidence>
<evidence type="ECO:0008006" key="13">
    <source>
        <dbReference type="Google" id="ProtNLM"/>
    </source>
</evidence>
<feature type="transmembrane region" description="Helical" evidence="10">
    <location>
        <begin position="871"/>
        <end position="889"/>
    </location>
</feature>
<evidence type="ECO:0000256" key="7">
    <source>
        <dbReference type="ARBA" id="ARBA00022989"/>
    </source>
</evidence>
<comment type="similarity">
    <text evidence="2">Belongs to the oligopeptide OPT transporter family.</text>
</comment>